<evidence type="ECO:0000313" key="3">
    <source>
        <dbReference type="Proteomes" id="UP000253929"/>
    </source>
</evidence>
<proteinExistence type="predicted"/>
<reference evidence="1 3" key="1">
    <citation type="submission" date="2016-11" db="EMBL/GenBank/DDBJ databases">
        <title>genome sequence of LSP 389/97, an isolate of the Spanish clone of Salmonella enterica 4,5,12,i:-.</title>
        <authorList>
            <person name="Rodicio M.R."/>
        </authorList>
    </citation>
    <scope>NUCLEOTIDE SEQUENCE [LARGE SCALE GENOMIC DNA]</scope>
    <source>
        <strain evidence="1 3">LSP 389/97</strain>
    </source>
</reference>
<dbReference type="EMBL" id="AAHCIC010000061">
    <property type="protein sequence ID" value="EBU5293940.1"/>
    <property type="molecule type" value="Genomic_DNA"/>
</dbReference>
<dbReference type="Proteomes" id="UP000253929">
    <property type="component" value="Chromosome"/>
</dbReference>
<gene>
    <name evidence="1" type="ORF">A5895_22785</name>
    <name evidence="2" type="ORF">AXR82_23635</name>
</gene>
<accession>A0A345JLK6</accession>
<sequence length="309" mass="35127">MQVKSLGFSITNENENINTIDVMNEFIKASSRQYDRADYTRRILMSDVNDFYYGLVVTFKNQKKNCKSQFIDGKFQLKVEDLQGDEKLATFNLFLLNKTNLRGLYMSHHGSCSLNTLFSHLQSVSNEFIRKQNAADIVKLGDKPKQKEVTAVNKKYKKRFSFSIMTTKEDIKTILGQFREIKKASFKFDYIDFKGGPMTPLEAFANSTTIDMCINPDDKYKIGALSQTMSDAFNAMKGGISKARVTAIDHSGIEKIIDFMDCPAFFESYDFDVIAEKVNGLTNDNYTSNPVFDIIKDEILNGANKNAFV</sequence>
<reference evidence="2" key="2">
    <citation type="submission" date="2018-07" db="EMBL/GenBank/DDBJ databases">
        <authorList>
            <consortium name="GenomeTrakr network: Whole genome sequencing for foodborne pathogen traceback"/>
        </authorList>
    </citation>
    <scope>NUCLEOTIDE SEQUENCE</scope>
    <source>
        <strain evidence="2">CFSAN031911</strain>
    </source>
</reference>
<evidence type="ECO:0000313" key="1">
    <source>
        <dbReference type="EMBL" id="AXH25684.1"/>
    </source>
</evidence>
<name>A0A345JLK6_SALET</name>
<organism evidence="1 3">
    <name type="scientific">Salmonella enterica I</name>
    <dbReference type="NCBI Taxonomy" id="59201"/>
    <lineage>
        <taxon>Bacteria</taxon>
        <taxon>Pseudomonadati</taxon>
        <taxon>Pseudomonadota</taxon>
        <taxon>Gammaproteobacteria</taxon>
        <taxon>Enterobacterales</taxon>
        <taxon>Enterobacteriaceae</taxon>
        <taxon>Salmonella</taxon>
    </lineage>
</organism>
<protein>
    <submittedName>
        <fullName evidence="1">Uncharacterized protein</fullName>
    </submittedName>
</protein>
<dbReference type="RefSeq" id="WP_023139353.1">
    <property type="nucleotide sequence ID" value="NZ_CP007484.1"/>
</dbReference>
<evidence type="ECO:0000313" key="2">
    <source>
        <dbReference type="EMBL" id="EBU5293940.1"/>
    </source>
</evidence>
<dbReference type="EMBL" id="CP018219">
    <property type="protein sequence ID" value="AXH25684.1"/>
    <property type="molecule type" value="Genomic_DNA"/>
</dbReference>
<dbReference type="AlphaFoldDB" id="A0A345JLK6"/>